<organism evidence="2 3">
    <name type="scientific">Candidatus Pseudobacter hemicellulosilyticus</name>
    <dbReference type="NCBI Taxonomy" id="3121375"/>
    <lineage>
        <taxon>Bacteria</taxon>
        <taxon>Pseudomonadati</taxon>
        <taxon>Bacteroidota</taxon>
        <taxon>Chitinophagia</taxon>
        <taxon>Chitinophagales</taxon>
        <taxon>Chitinophagaceae</taxon>
        <taxon>Pseudobacter</taxon>
    </lineage>
</organism>
<proteinExistence type="predicted"/>
<dbReference type="Pfam" id="PF11827">
    <property type="entry name" value="DUF3347"/>
    <property type="match status" value="1"/>
</dbReference>
<feature type="domain" description="DUF3347" evidence="1">
    <location>
        <begin position="54"/>
        <end position="144"/>
    </location>
</feature>
<dbReference type="AlphaFoldDB" id="A0AAJ6BF60"/>
<reference evidence="2" key="1">
    <citation type="submission" date="2023-03" db="EMBL/GenBank/DDBJ databases">
        <title>Andean soil-derived lignocellulolytic bacterial consortium as a source of novel taxa and putative plastic-active enzymes.</title>
        <authorList>
            <person name="Diaz-Garcia L."/>
            <person name="Chuvochina M."/>
            <person name="Feuerriegel G."/>
            <person name="Bunk B."/>
            <person name="Sproer C."/>
            <person name="Streit W.R."/>
            <person name="Rodriguez L.M."/>
            <person name="Overmann J."/>
            <person name="Jimenez D.J."/>
        </authorList>
    </citation>
    <scope>NUCLEOTIDE SEQUENCE</scope>
    <source>
        <strain evidence="2">MAG 7</strain>
    </source>
</reference>
<gene>
    <name evidence="2" type="ORF">P0Y53_20060</name>
</gene>
<dbReference type="Proteomes" id="UP001220610">
    <property type="component" value="Chromosome"/>
</dbReference>
<evidence type="ECO:0000259" key="1">
    <source>
        <dbReference type="Pfam" id="PF11827"/>
    </source>
</evidence>
<accession>A0AAJ6BF60</accession>
<dbReference type="EMBL" id="CP119311">
    <property type="protein sequence ID" value="WEK34788.1"/>
    <property type="molecule type" value="Genomic_DNA"/>
</dbReference>
<protein>
    <submittedName>
        <fullName evidence="2">DUF3347 domain-containing protein</fullName>
    </submittedName>
</protein>
<dbReference type="InterPro" id="IPR021782">
    <property type="entry name" value="DUF3347"/>
</dbReference>
<evidence type="ECO:0000313" key="2">
    <source>
        <dbReference type="EMBL" id="WEK34788.1"/>
    </source>
</evidence>
<evidence type="ECO:0000313" key="3">
    <source>
        <dbReference type="Proteomes" id="UP001220610"/>
    </source>
</evidence>
<sequence length="198" mass="21964">MKKLLIAIVALGLIGFVAWKIWGGKADQPAEEKQQPLTVTEHSGAFNQSFHRFLTAYFDLKDALVTSDTGKASAAALRLATTADSLQINEIKGDSTGAIKLTAKDYAGTIAGSARAVAGEKDLKAKRKEFKMIAESMYVIIQTVRYDGQKVYWQYCPMAFDNQGAYWVSQNREVFNPYFGDEMLHCGSVEDSLDFSRR</sequence>
<name>A0AAJ6BF60_9BACT</name>